<accession>A0A7J0FDJ0</accession>
<comment type="caution">
    <text evidence="3">The sequence shown here is derived from an EMBL/GenBank/DDBJ whole genome shotgun (WGS) entry which is preliminary data.</text>
</comment>
<dbReference type="AlphaFoldDB" id="A0A7J0FDJ0"/>
<dbReference type="EMBL" id="BJWL01000011">
    <property type="protein sequence ID" value="GFY96770.1"/>
    <property type="molecule type" value="Genomic_DNA"/>
</dbReference>
<dbReference type="OrthoDB" id="1737726at2759"/>
<comment type="subcellular location">
    <subcellularLocation>
        <location evidence="1">Membrane</location>
        <topology evidence="1">Multi-pass membrane protein</topology>
    </subcellularLocation>
</comment>
<dbReference type="InterPro" id="IPR016688">
    <property type="entry name" value="MscS-like_plants/fungi"/>
</dbReference>
<gene>
    <name evidence="3" type="ORF">Acr_11g0010760</name>
</gene>
<evidence type="ECO:0000256" key="1">
    <source>
        <dbReference type="ARBA" id="ARBA00004141"/>
    </source>
</evidence>
<dbReference type="GO" id="GO:0006820">
    <property type="term" value="P:monoatomic anion transport"/>
    <property type="evidence" value="ECO:0007669"/>
    <property type="project" value="TreeGrafter"/>
</dbReference>
<evidence type="ECO:0000313" key="4">
    <source>
        <dbReference type="Proteomes" id="UP000585474"/>
    </source>
</evidence>
<evidence type="ECO:0000256" key="2">
    <source>
        <dbReference type="ARBA" id="ARBA00008017"/>
    </source>
</evidence>
<protein>
    <submittedName>
        <fullName evidence="3">Mechanosensitive channel of small conductance-like 10</fullName>
    </submittedName>
</protein>
<proteinExistence type="inferred from homology"/>
<comment type="similarity">
    <text evidence="2">Belongs to the MscS (TC 1.A.23) family.</text>
</comment>
<keyword evidence="4" id="KW-1185">Reference proteome</keyword>
<reference evidence="3 4" key="1">
    <citation type="submission" date="2019-07" db="EMBL/GenBank/DDBJ databases">
        <title>De Novo Assembly of kiwifruit Actinidia rufa.</title>
        <authorList>
            <person name="Sugita-Konishi S."/>
            <person name="Sato K."/>
            <person name="Mori E."/>
            <person name="Abe Y."/>
            <person name="Kisaki G."/>
            <person name="Hamano K."/>
            <person name="Suezawa K."/>
            <person name="Otani M."/>
            <person name="Fukuda T."/>
            <person name="Manabe T."/>
            <person name="Gomi K."/>
            <person name="Tabuchi M."/>
            <person name="Akimitsu K."/>
            <person name="Kataoka I."/>
        </authorList>
    </citation>
    <scope>NUCLEOTIDE SEQUENCE [LARGE SCALE GENOMIC DNA]</scope>
    <source>
        <strain evidence="4">cv. Fuchu</strain>
    </source>
</reference>
<sequence>MDCRYLENNPQHWHPNHNVVVKEIENVNKIKMALFFNHTMNFQNYGEKSKRKSELVIEIKKFFEELGIKYDLLPQEVRLVESSITTETAR</sequence>
<name>A0A7J0FDJ0_9ERIC</name>
<dbReference type="PANTHER" id="PTHR31618:SF20">
    <property type="entry name" value="MECHANOSENSITIVE ION CHANNEL PROTEIN 10"/>
    <property type="match status" value="1"/>
</dbReference>
<dbReference type="GO" id="GO:0008381">
    <property type="term" value="F:mechanosensitive monoatomic ion channel activity"/>
    <property type="evidence" value="ECO:0007669"/>
    <property type="project" value="TreeGrafter"/>
</dbReference>
<dbReference type="Proteomes" id="UP000585474">
    <property type="component" value="Unassembled WGS sequence"/>
</dbReference>
<dbReference type="PANTHER" id="PTHR31618">
    <property type="entry name" value="MECHANOSENSITIVE ION CHANNEL PROTEIN 5"/>
    <property type="match status" value="1"/>
</dbReference>
<dbReference type="GO" id="GO:0005886">
    <property type="term" value="C:plasma membrane"/>
    <property type="evidence" value="ECO:0007669"/>
    <property type="project" value="TreeGrafter"/>
</dbReference>
<evidence type="ECO:0000313" key="3">
    <source>
        <dbReference type="EMBL" id="GFY96770.1"/>
    </source>
</evidence>
<organism evidence="3 4">
    <name type="scientific">Actinidia rufa</name>
    <dbReference type="NCBI Taxonomy" id="165716"/>
    <lineage>
        <taxon>Eukaryota</taxon>
        <taxon>Viridiplantae</taxon>
        <taxon>Streptophyta</taxon>
        <taxon>Embryophyta</taxon>
        <taxon>Tracheophyta</taxon>
        <taxon>Spermatophyta</taxon>
        <taxon>Magnoliopsida</taxon>
        <taxon>eudicotyledons</taxon>
        <taxon>Gunneridae</taxon>
        <taxon>Pentapetalae</taxon>
        <taxon>asterids</taxon>
        <taxon>Ericales</taxon>
        <taxon>Actinidiaceae</taxon>
        <taxon>Actinidia</taxon>
    </lineage>
</organism>
<dbReference type="GO" id="GO:0050982">
    <property type="term" value="P:detection of mechanical stimulus"/>
    <property type="evidence" value="ECO:0007669"/>
    <property type="project" value="TreeGrafter"/>
</dbReference>